<gene>
    <name evidence="1" type="ORF">Pepy6gene012</name>
</gene>
<evidence type="ECO:0000313" key="2">
    <source>
        <dbReference type="Proteomes" id="UP000002347"/>
    </source>
</evidence>
<dbReference type="Proteomes" id="UP000002347">
    <property type="component" value="Segment"/>
</dbReference>
<keyword evidence="2" id="KW-1185">Reference proteome</keyword>
<dbReference type="RefSeq" id="YP_009017626.1">
    <property type="nucleotide sequence ID" value="NC_023735.1"/>
</dbReference>
<organism evidence="1 2">
    <name type="scientific">Rhodococcus phage ReqiPepy6</name>
    <dbReference type="NCBI Taxonomy" id="691965"/>
    <lineage>
        <taxon>Viruses</taxon>
        <taxon>Duplodnaviria</taxon>
        <taxon>Heunggongvirae</taxon>
        <taxon>Uroviricota</taxon>
        <taxon>Caudoviricetes</taxon>
        <taxon>Pepyhexavirus</taxon>
        <taxon>Pepyhexavirus pepy6</taxon>
    </lineage>
</organism>
<sequence>MSDGSILNSTKKVLGIDADYDAFDLDVMMHINSAFATLNQLGVGPEEGFMIEDDTATWGDFIGNDKRLNSVPTYVYLKVQLVFDPPATSFVLEAKKKQIEEYEWRLNVVVEGDRA</sequence>
<proteinExistence type="predicted"/>
<dbReference type="InterPro" id="IPR056951">
    <property type="entry name" value="Phage_connect_2"/>
</dbReference>
<dbReference type="OrthoDB" id="18477at10239"/>
<dbReference type="GeneID" id="18565589"/>
<accession>D4P7C3</accession>
<dbReference type="KEGG" id="vg:18565589"/>
<protein>
    <submittedName>
        <fullName evidence="1">Structural protein</fullName>
    </submittedName>
</protein>
<dbReference type="EMBL" id="GU580941">
    <property type="protein sequence ID" value="ADD80903.1"/>
    <property type="molecule type" value="Genomic_DNA"/>
</dbReference>
<name>D4P7C3_9CAUD</name>
<dbReference type="Pfam" id="PF24829">
    <property type="entry name" value="Phage_connect_2"/>
    <property type="match status" value="1"/>
</dbReference>
<reference evidence="1 2" key="1">
    <citation type="journal article" date="2011" name="Appl. Environ. Microbiol.">
        <title>Genomic and functional analyses of Rhodococcus equi phages ReqiPepy6, ReqiPoco6, ReqiPine5, and ReqiDocB7.</title>
        <authorList>
            <person name="Summer E.J."/>
            <person name="Liu M."/>
            <person name="Gill J.J."/>
            <person name="Grant M."/>
            <person name="Chan-Cortes T.N."/>
            <person name="Ferguson L."/>
            <person name="Janes C."/>
            <person name="Lange K."/>
            <person name="Bertoli M."/>
            <person name="Moore C."/>
            <person name="Orchard R.C."/>
            <person name="Cohen N."/>
            <person name="Young R."/>
        </authorList>
    </citation>
    <scope>NUCLEOTIDE SEQUENCE [LARGE SCALE GENOMIC DNA]</scope>
</reference>
<evidence type="ECO:0000313" key="1">
    <source>
        <dbReference type="EMBL" id="ADD80903.1"/>
    </source>
</evidence>